<feature type="signal peptide" evidence="1">
    <location>
        <begin position="1"/>
        <end position="25"/>
    </location>
</feature>
<feature type="domain" description="Amine oxidase" evidence="2">
    <location>
        <begin position="50"/>
        <end position="503"/>
    </location>
</feature>
<evidence type="ECO:0000313" key="3">
    <source>
        <dbReference type="EMBL" id="KAL3405177.1"/>
    </source>
</evidence>
<comment type="caution">
    <text evidence="3">The sequence shown here is derived from an EMBL/GenBank/DDBJ whole genome shotgun (WGS) entry which is preliminary data.</text>
</comment>
<dbReference type="PANTHER" id="PTHR10742:SF398">
    <property type="entry name" value="AMINE OXIDASE DOMAIN-CONTAINING PROTEIN-RELATED"/>
    <property type="match status" value="1"/>
</dbReference>
<gene>
    <name evidence="3" type="ORF">TKK_002222</name>
</gene>
<evidence type="ECO:0000259" key="2">
    <source>
        <dbReference type="Pfam" id="PF01593"/>
    </source>
</evidence>
<evidence type="ECO:0000313" key="4">
    <source>
        <dbReference type="Proteomes" id="UP001627154"/>
    </source>
</evidence>
<dbReference type="Gene3D" id="3.90.660.10">
    <property type="match status" value="1"/>
</dbReference>
<dbReference type="SUPFAM" id="SSF54373">
    <property type="entry name" value="FAD-linked reductases, C-terminal domain"/>
    <property type="match status" value="1"/>
</dbReference>
<dbReference type="AlphaFoldDB" id="A0ABD2XK35"/>
<keyword evidence="1" id="KW-0732">Signal</keyword>
<dbReference type="InterPro" id="IPR036188">
    <property type="entry name" value="FAD/NAD-bd_sf"/>
</dbReference>
<reference evidence="3 4" key="1">
    <citation type="journal article" date="2024" name="bioRxiv">
        <title>A reference genome for Trichogramma kaykai: A tiny desert-dwelling parasitoid wasp with competing sex-ratio distorters.</title>
        <authorList>
            <person name="Culotta J."/>
            <person name="Lindsey A.R."/>
        </authorList>
    </citation>
    <scope>NUCLEOTIDE SEQUENCE [LARGE SCALE GENOMIC DNA]</scope>
    <source>
        <strain evidence="3 4">KSX58</strain>
    </source>
</reference>
<accession>A0ABD2XK35</accession>
<dbReference type="Pfam" id="PF01593">
    <property type="entry name" value="Amino_oxidase"/>
    <property type="match status" value="1"/>
</dbReference>
<dbReference type="SUPFAM" id="SSF51905">
    <property type="entry name" value="FAD/NAD(P)-binding domain"/>
    <property type="match status" value="1"/>
</dbReference>
<dbReference type="PRINTS" id="PR00419">
    <property type="entry name" value="ADXRDTASE"/>
</dbReference>
<dbReference type="EMBL" id="JBJJXI010000021">
    <property type="protein sequence ID" value="KAL3405177.1"/>
    <property type="molecule type" value="Genomic_DNA"/>
</dbReference>
<proteinExistence type="predicted"/>
<keyword evidence="4" id="KW-1185">Reference proteome</keyword>
<sequence>MSNWARISIQNCIIFVILIIARADGKEITSDPSDASKASPRIIVIGAGAAGIAAASKLLENGFENVKILEAEARIGGRIHTAQFFDYSIDLGAQWVHGESENVAYELGEPLGVFGKSDEPAHGFRRAEYFDSRGNMLQKDIAKNLTSFISEKLFRMTFEERPKSFGECAEKLFKESFDKQSKIYNDKNRYLSLLESITNGYYGTKSWHDLSVDIDQCKLLPGDQMINWKEKGSSMLLDIMMKQLPDQKREQSLLNNTILDSEVLFVDYLPSGEGPPVLITTTKGFLHQADHVIVTVSLGVLKEKYKSFFIPPLPDYKVQTINAIGYGSVAKIYVLFEKPFWKVEDDGKVLHFMFTWNEAEKKTLQNDKEKSWVLGIYDVSTVEYKPNLLEMWIAGNYSQAMERLPEFKVFDHAVEVLQQFLGRKYKLENPKAMYLSQWYMNPHFRGAYSFRSLEMEKQKVSADMLAKPLENLRVLFAGEATSSDRFSTVDGAIATGWSAADTLINHYKK</sequence>
<organism evidence="3 4">
    <name type="scientific">Trichogramma kaykai</name>
    <dbReference type="NCBI Taxonomy" id="54128"/>
    <lineage>
        <taxon>Eukaryota</taxon>
        <taxon>Metazoa</taxon>
        <taxon>Ecdysozoa</taxon>
        <taxon>Arthropoda</taxon>
        <taxon>Hexapoda</taxon>
        <taxon>Insecta</taxon>
        <taxon>Pterygota</taxon>
        <taxon>Neoptera</taxon>
        <taxon>Endopterygota</taxon>
        <taxon>Hymenoptera</taxon>
        <taxon>Apocrita</taxon>
        <taxon>Proctotrupomorpha</taxon>
        <taxon>Chalcidoidea</taxon>
        <taxon>Trichogrammatidae</taxon>
        <taxon>Trichogramma</taxon>
    </lineage>
</organism>
<dbReference type="PANTHER" id="PTHR10742">
    <property type="entry name" value="FLAVIN MONOAMINE OXIDASE"/>
    <property type="match status" value="1"/>
</dbReference>
<dbReference type="Gene3D" id="3.50.50.60">
    <property type="entry name" value="FAD/NAD(P)-binding domain"/>
    <property type="match status" value="1"/>
</dbReference>
<feature type="chain" id="PRO_5044878587" description="Amine oxidase domain-containing protein" evidence="1">
    <location>
        <begin position="26"/>
        <end position="509"/>
    </location>
</feature>
<name>A0ABD2XK35_9HYME</name>
<dbReference type="InterPro" id="IPR002937">
    <property type="entry name" value="Amino_oxidase"/>
</dbReference>
<dbReference type="Proteomes" id="UP001627154">
    <property type="component" value="Unassembled WGS sequence"/>
</dbReference>
<evidence type="ECO:0000256" key="1">
    <source>
        <dbReference type="SAM" id="SignalP"/>
    </source>
</evidence>
<protein>
    <recommendedName>
        <fullName evidence="2">Amine oxidase domain-containing protein</fullName>
    </recommendedName>
</protein>
<dbReference type="InterPro" id="IPR050281">
    <property type="entry name" value="Flavin_monoamine_oxidase"/>
</dbReference>